<reference evidence="1 2" key="1">
    <citation type="journal article" date="2016" name="Nat. Commun.">
        <title>Thousands of microbial genomes shed light on interconnected biogeochemical processes in an aquifer system.</title>
        <authorList>
            <person name="Anantharaman K."/>
            <person name="Brown C.T."/>
            <person name="Hug L.A."/>
            <person name="Sharon I."/>
            <person name="Castelle C.J."/>
            <person name="Probst A.J."/>
            <person name="Thomas B.C."/>
            <person name="Singh A."/>
            <person name="Wilkins M.J."/>
            <person name="Karaoz U."/>
            <person name="Brodie E.L."/>
            <person name="Williams K.H."/>
            <person name="Hubbard S.S."/>
            <person name="Banfield J.F."/>
        </authorList>
    </citation>
    <scope>NUCLEOTIDE SEQUENCE [LARGE SCALE GENOMIC DNA]</scope>
</reference>
<accession>A0A1G2NH86</accession>
<dbReference type="EMBL" id="MHRX01000008">
    <property type="protein sequence ID" value="OHA34702.1"/>
    <property type="molecule type" value="Genomic_DNA"/>
</dbReference>
<dbReference type="STRING" id="1802319.A2928_03665"/>
<organism evidence="1 2">
    <name type="scientific">Candidatus Taylorbacteria bacterium RIFCSPLOWO2_01_FULL_45_15b</name>
    <dbReference type="NCBI Taxonomy" id="1802319"/>
    <lineage>
        <taxon>Bacteria</taxon>
        <taxon>Candidatus Tayloriibacteriota</taxon>
    </lineage>
</organism>
<evidence type="ECO:0000313" key="1">
    <source>
        <dbReference type="EMBL" id="OHA34702.1"/>
    </source>
</evidence>
<dbReference type="AlphaFoldDB" id="A0A1G2NH86"/>
<gene>
    <name evidence="1" type="ORF">A2928_03665</name>
</gene>
<evidence type="ECO:0000313" key="2">
    <source>
        <dbReference type="Proteomes" id="UP000176221"/>
    </source>
</evidence>
<name>A0A1G2NH86_9BACT</name>
<proteinExistence type="predicted"/>
<dbReference type="Proteomes" id="UP000176221">
    <property type="component" value="Unassembled WGS sequence"/>
</dbReference>
<comment type="caution">
    <text evidence="1">The sequence shown here is derived from an EMBL/GenBank/DDBJ whole genome shotgun (WGS) entry which is preliminary data.</text>
</comment>
<sequence length="70" mass="8035">MENRIPQRCFAYKRNREGRAASFASVDEQKLVADSPYPHNNERSEYIMCGRAGELLHLRGESNSGVVFFQ</sequence>
<protein>
    <submittedName>
        <fullName evidence="1">Uncharacterized protein</fullName>
    </submittedName>
</protein>